<keyword evidence="1" id="KW-0812">Transmembrane</keyword>
<reference evidence="3 4" key="1">
    <citation type="submission" date="2018-01" db="EMBL/GenBank/DDBJ databases">
        <title>Saezia sanguinis gen. nov., sp. nov., in the order Burkholderiales isolated from human blood.</title>
        <authorList>
            <person name="Medina-Pascual M.J."/>
            <person name="Valdezate S."/>
            <person name="Monzon S."/>
            <person name="Cuesta I."/>
            <person name="Carrasco G."/>
            <person name="Villalon P."/>
            <person name="Saez-Nieto J.A."/>
        </authorList>
    </citation>
    <scope>NUCLEOTIDE SEQUENCE [LARGE SCALE GENOMIC DNA]</scope>
    <source>
        <strain evidence="3 4">CNM695-12</strain>
    </source>
</reference>
<feature type="transmembrane region" description="Helical" evidence="1">
    <location>
        <begin position="104"/>
        <end position="123"/>
    </location>
</feature>
<protein>
    <recommendedName>
        <fullName evidence="2">YcxB-like C-terminal domain-containing protein</fullName>
    </recommendedName>
</protein>
<feature type="domain" description="YcxB-like C-terminal" evidence="2">
    <location>
        <begin position="192"/>
        <end position="252"/>
    </location>
</feature>
<evidence type="ECO:0000313" key="4">
    <source>
        <dbReference type="Proteomes" id="UP000286947"/>
    </source>
</evidence>
<evidence type="ECO:0000259" key="2">
    <source>
        <dbReference type="Pfam" id="PF14317"/>
    </source>
</evidence>
<sequence>MLGSCLEPTYDFPDIVGCRDEKKQSQLDLNYLMLSHALQVALTPPSSISYKIQLQISILINRQGIFVDNSQSSVTINNQLNKQDLLAINRTVINHTVGKKYRNIIGILFALFILTTAWFSYTWLEYHQTYESYFSTHSSLPYFLKHMFLPIVFLAVLVIFVIRIKTYHQSITRMALKNPDNSAFFNPSTTTFSDEGLYTEKEYVKGYYQWPAIVKVMDTPQFLLIFVSATQVHFIKKSNCSADELQFIMNLLHRHYTGKIITLE</sequence>
<gene>
    <name evidence="3" type="ORF">CUZ56_01362</name>
</gene>
<evidence type="ECO:0000313" key="3">
    <source>
        <dbReference type="EMBL" id="RUS67417.1"/>
    </source>
</evidence>
<dbReference type="InterPro" id="IPR025588">
    <property type="entry name" value="YcxB-like_C"/>
</dbReference>
<keyword evidence="1" id="KW-1133">Transmembrane helix</keyword>
<accession>A0A433SF95</accession>
<keyword evidence="1" id="KW-0472">Membrane</keyword>
<name>A0A433SF95_9BURK</name>
<dbReference type="Pfam" id="PF14317">
    <property type="entry name" value="YcxB"/>
    <property type="match status" value="1"/>
</dbReference>
<dbReference type="EMBL" id="PQSP01000002">
    <property type="protein sequence ID" value="RUS67417.1"/>
    <property type="molecule type" value="Genomic_DNA"/>
</dbReference>
<dbReference type="AlphaFoldDB" id="A0A433SF95"/>
<evidence type="ECO:0000256" key="1">
    <source>
        <dbReference type="SAM" id="Phobius"/>
    </source>
</evidence>
<feature type="transmembrane region" description="Helical" evidence="1">
    <location>
        <begin position="143"/>
        <end position="164"/>
    </location>
</feature>
<organism evidence="3 4">
    <name type="scientific">Saezia sanguinis</name>
    <dbReference type="NCBI Taxonomy" id="1965230"/>
    <lineage>
        <taxon>Bacteria</taxon>
        <taxon>Pseudomonadati</taxon>
        <taxon>Pseudomonadota</taxon>
        <taxon>Betaproteobacteria</taxon>
        <taxon>Burkholderiales</taxon>
        <taxon>Saeziaceae</taxon>
        <taxon>Saezia</taxon>
    </lineage>
</organism>
<comment type="caution">
    <text evidence="3">The sequence shown here is derived from an EMBL/GenBank/DDBJ whole genome shotgun (WGS) entry which is preliminary data.</text>
</comment>
<keyword evidence="4" id="KW-1185">Reference proteome</keyword>
<dbReference type="Proteomes" id="UP000286947">
    <property type="component" value="Unassembled WGS sequence"/>
</dbReference>
<proteinExistence type="predicted"/>